<dbReference type="GeneTree" id="ENSGT01150000286900"/>
<dbReference type="Ensembl" id="ENSELUT00000101733.1">
    <property type="protein sequence ID" value="ENSELUP00000092640.1"/>
    <property type="gene ID" value="ENSELUG00000042488.1"/>
</dbReference>
<organism evidence="2 3">
    <name type="scientific">Esox lucius</name>
    <name type="common">Northern pike</name>
    <dbReference type="NCBI Taxonomy" id="8010"/>
    <lineage>
        <taxon>Eukaryota</taxon>
        <taxon>Metazoa</taxon>
        <taxon>Chordata</taxon>
        <taxon>Craniata</taxon>
        <taxon>Vertebrata</taxon>
        <taxon>Euteleostomi</taxon>
        <taxon>Actinopterygii</taxon>
        <taxon>Neopterygii</taxon>
        <taxon>Teleostei</taxon>
        <taxon>Protacanthopterygii</taxon>
        <taxon>Esociformes</taxon>
        <taxon>Esocidae</taxon>
        <taxon>Esox</taxon>
    </lineage>
</organism>
<dbReference type="InterPro" id="IPR038717">
    <property type="entry name" value="Tc1-like_DDE_dom"/>
</dbReference>
<dbReference type="GO" id="GO:0003676">
    <property type="term" value="F:nucleic acid binding"/>
    <property type="evidence" value="ECO:0007669"/>
    <property type="project" value="InterPro"/>
</dbReference>
<feature type="domain" description="Tc1-like transposase DDE" evidence="1">
    <location>
        <begin position="2"/>
        <end position="97"/>
    </location>
</feature>
<dbReference type="Pfam" id="PF13358">
    <property type="entry name" value="DDE_3"/>
    <property type="match status" value="1"/>
</dbReference>
<reference evidence="2" key="2">
    <citation type="submission" date="2025-08" db="UniProtKB">
        <authorList>
            <consortium name="Ensembl"/>
        </authorList>
    </citation>
    <scope>IDENTIFICATION</scope>
</reference>
<sequence length="97" mass="11129">MVCGCISAHGMGDLNICEGTIKAEQSIQVLEQHMLPSRQCLFQRRPCLFQYDNDKPHSARITTACLCRKRVRVLNWPACSPDLSPTEIIWRIMKQQI</sequence>
<dbReference type="InterPro" id="IPR036397">
    <property type="entry name" value="RNaseH_sf"/>
</dbReference>
<accession>A0AAY5KWG5</accession>
<evidence type="ECO:0000313" key="2">
    <source>
        <dbReference type="Ensembl" id="ENSELUP00000092640.1"/>
    </source>
</evidence>
<dbReference type="Proteomes" id="UP000265140">
    <property type="component" value="Chromosome 13"/>
</dbReference>
<protein>
    <recommendedName>
        <fullName evidence="1">Tc1-like transposase DDE domain-containing protein</fullName>
    </recommendedName>
</protein>
<proteinExistence type="predicted"/>
<keyword evidence="3" id="KW-1185">Reference proteome</keyword>
<name>A0AAY5KWG5_ESOLU</name>
<dbReference type="AlphaFoldDB" id="A0AAY5KWG5"/>
<reference evidence="2" key="3">
    <citation type="submission" date="2025-09" db="UniProtKB">
        <authorList>
            <consortium name="Ensembl"/>
        </authorList>
    </citation>
    <scope>IDENTIFICATION</scope>
</reference>
<dbReference type="Gene3D" id="3.30.420.10">
    <property type="entry name" value="Ribonuclease H-like superfamily/Ribonuclease H"/>
    <property type="match status" value="1"/>
</dbReference>
<evidence type="ECO:0000259" key="1">
    <source>
        <dbReference type="Pfam" id="PF13358"/>
    </source>
</evidence>
<evidence type="ECO:0000313" key="3">
    <source>
        <dbReference type="Proteomes" id="UP000265140"/>
    </source>
</evidence>
<reference evidence="2 3" key="1">
    <citation type="submission" date="2020-02" db="EMBL/GenBank/DDBJ databases">
        <title>Esox lucius (northern pike) genome, fEsoLuc1, primary haplotype.</title>
        <authorList>
            <person name="Myers G."/>
            <person name="Karagic N."/>
            <person name="Meyer A."/>
            <person name="Pippel M."/>
            <person name="Reichard M."/>
            <person name="Winkler S."/>
            <person name="Tracey A."/>
            <person name="Sims Y."/>
            <person name="Howe K."/>
            <person name="Rhie A."/>
            <person name="Formenti G."/>
            <person name="Durbin R."/>
            <person name="Fedrigo O."/>
            <person name="Jarvis E.D."/>
        </authorList>
    </citation>
    <scope>NUCLEOTIDE SEQUENCE [LARGE SCALE GENOMIC DNA]</scope>
</reference>